<dbReference type="GO" id="GO:0042597">
    <property type="term" value="C:periplasmic space"/>
    <property type="evidence" value="ECO:0007669"/>
    <property type="project" value="UniProtKB-SubCell"/>
</dbReference>
<dbReference type="CDD" id="cd04218">
    <property type="entry name" value="Pseudoazurin"/>
    <property type="match status" value="1"/>
</dbReference>
<feature type="signal peptide" evidence="10">
    <location>
        <begin position="1"/>
        <end position="28"/>
    </location>
</feature>
<dbReference type="InterPro" id="IPR008972">
    <property type="entry name" value="Cupredoxin"/>
</dbReference>
<name>A0A285N845_9HYPH</name>
<dbReference type="InterPro" id="IPR028871">
    <property type="entry name" value="BlueCu_1_BS"/>
</dbReference>
<dbReference type="PRINTS" id="PR00155">
    <property type="entry name" value="AMICYANIN"/>
</dbReference>
<proteinExistence type="predicted"/>
<evidence type="ECO:0000256" key="6">
    <source>
        <dbReference type="ARBA" id="ARBA00022982"/>
    </source>
</evidence>
<evidence type="ECO:0000256" key="1">
    <source>
        <dbReference type="ARBA" id="ARBA00004418"/>
    </source>
</evidence>
<gene>
    <name evidence="12" type="ORF">SAMN06265368_0172</name>
</gene>
<dbReference type="InterPro" id="IPR000923">
    <property type="entry name" value="BlueCu_1"/>
</dbReference>
<evidence type="ECO:0000259" key="11">
    <source>
        <dbReference type="Pfam" id="PF00127"/>
    </source>
</evidence>
<evidence type="ECO:0000256" key="7">
    <source>
        <dbReference type="ARBA" id="ARBA00023008"/>
    </source>
</evidence>
<dbReference type="InterPro" id="IPR001235">
    <property type="entry name" value="Copper_blue_Plastocyanin"/>
</dbReference>
<feature type="domain" description="Blue (type 1) copper" evidence="11">
    <location>
        <begin position="43"/>
        <end position="123"/>
    </location>
</feature>
<protein>
    <recommendedName>
        <fullName evidence="2 8">Pseudoazurin</fullName>
    </recommendedName>
</protein>
<feature type="chain" id="PRO_5012605873" description="Pseudoazurin" evidence="10">
    <location>
        <begin position="29"/>
        <end position="155"/>
    </location>
</feature>
<keyword evidence="7 9" id="KW-0186">Copper</keyword>
<evidence type="ECO:0000256" key="2">
    <source>
        <dbReference type="ARBA" id="ARBA00016984"/>
    </source>
</evidence>
<evidence type="ECO:0000256" key="10">
    <source>
        <dbReference type="SAM" id="SignalP"/>
    </source>
</evidence>
<keyword evidence="6" id="KW-0249">Electron transport</keyword>
<dbReference type="AlphaFoldDB" id="A0A285N845"/>
<dbReference type="PROSITE" id="PS00196">
    <property type="entry name" value="COPPER_BLUE"/>
    <property type="match status" value="1"/>
</dbReference>
<feature type="binding site" evidence="9">
    <location>
        <position position="117"/>
    </location>
    <ligand>
        <name>Cu cation</name>
        <dbReference type="ChEBI" id="CHEBI:23378"/>
    </ligand>
</feature>
<organism evidence="12 13">
    <name type="scientific">Cohaesibacter gelatinilyticus</name>
    <dbReference type="NCBI Taxonomy" id="372072"/>
    <lineage>
        <taxon>Bacteria</taxon>
        <taxon>Pseudomonadati</taxon>
        <taxon>Pseudomonadota</taxon>
        <taxon>Alphaproteobacteria</taxon>
        <taxon>Hyphomicrobiales</taxon>
        <taxon>Cohaesibacteraceae</taxon>
    </lineage>
</organism>
<dbReference type="Pfam" id="PF00127">
    <property type="entry name" value="Copper-bind"/>
    <property type="match status" value="1"/>
</dbReference>
<dbReference type="Proteomes" id="UP000219439">
    <property type="component" value="Unassembled WGS sequence"/>
</dbReference>
<evidence type="ECO:0000313" key="12">
    <source>
        <dbReference type="EMBL" id="SNZ05652.1"/>
    </source>
</evidence>
<feature type="binding site" evidence="9">
    <location>
        <position position="109"/>
    </location>
    <ligand>
        <name>Cu cation</name>
        <dbReference type="ChEBI" id="CHEBI:23378"/>
    </ligand>
</feature>
<dbReference type="EMBL" id="OBEL01000001">
    <property type="protein sequence ID" value="SNZ05652.1"/>
    <property type="molecule type" value="Genomic_DNA"/>
</dbReference>
<keyword evidence="13" id="KW-1185">Reference proteome</keyword>
<feature type="binding site" evidence="9">
    <location>
        <position position="112"/>
    </location>
    <ligand>
        <name>Cu cation</name>
        <dbReference type="ChEBI" id="CHEBI:23378"/>
    </ligand>
</feature>
<keyword evidence="10" id="KW-0732">Signal</keyword>
<comment type="subcellular location">
    <subcellularLocation>
        <location evidence="1">Periplasm</location>
    </subcellularLocation>
</comment>
<evidence type="ECO:0000256" key="5">
    <source>
        <dbReference type="ARBA" id="ARBA00022764"/>
    </source>
</evidence>
<evidence type="ECO:0000313" key="13">
    <source>
        <dbReference type="Proteomes" id="UP000219439"/>
    </source>
</evidence>
<evidence type="ECO:0000256" key="9">
    <source>
        <dbReference type="PIRSR" id="PIRSR602386-1"/>
    </source>
</evidence>
<evidence type="ECO:0000256" key="4">
    <source>
        <dbReference type="ARBA" id="ARBA00022723"/>
    </source>
</evidence>
<dbReference type="RefSeq" id="WP_244579984.1">
    <property type="nucleotide sequence ID" value="NZ_OBEL01000001.1"/>
</dbReference>
<comment type="cofactor">
    <cofactor evidence="9">
        <name>Cu cation</name>
        <dbReference type="ChEBI" id="CHEBI:23378"/>
    </cofactor>
    <text evidence="9">Binds 1 copper ion per subunit.</text>
</comment>
<dbReference type="GO" id="GO:0005507">
    <property type="term" value="F:copper ion binding"/>
    <property type="evidence" value="ECO:0007669"/>
    <property type="project" value="UniProtKB-UniRule"/>
</dbReference>
<dbReference type="Gene3D" id="2.60.40.420">
    <property type="entry name" value="Cupredoxins - blue copper proteins"/>
    <property type="match status" value="1"/>
</dbReference>
<keyword evidence="4 9" id="KW-0479">Metal-binding</keyword>
<accession>A0A285N845</accession>
<dbReference type="SUPFAM" id="SSF49503">
    <property type="entry name" value="Cupredoxins"/>
    <property type="match status" value="1"/>
</dbReference>
<feature type="binding site" evidence="9">
    <location>
        <position position="71"/>
    </location>
    <ligand>
        <name>Cu cation</name>
        <dbReference type="ChEBI" id="CHEBI:23378"/>
    </ligand>
</feature>
<sequence length="155" mass="16751">MTFTNTIPLVTSMAILAVVTSIAAPAFAETYEVQMLNKDPENKKNKNIFKPAFLKINPGDTVKFVSANKGHNTQSVKGMIPEGAEKWKSKISKDFEITFDVEGTYGYKCTPHYAMGMVGVIVVGNGNGNLAAAKSKKAPKKAAKAFEALYAQVTE</sequence>
<evidence type="ECO:0000256" key="8">
    <source>
        <dbReference type="NCBIfam" id="TIGR02375"/>
    </source>
</evidence>
<dbReference type="InterPro" id="IPR012745">
    <property type="entry name" value="Pseudoazurin"/>
</dbReference>
<dbReference type="PRINTS" id="PR00156">
    <property type="entry name" value="COPPERBLUE"/>
</dbReference>
<keyword evidence="3" id="KW-0813">Transport</keyword>
<dbReference type="NCBIfam" id="TIGR02375">
    <property type="entry name" value="pseudoazurin"/>
    <property type="match status" value="1"/>
</dbReference>
<dbReference type="InterPro" id="IPR002386">
    <property type="entry name" value="Amicyanin/Pseudoazurin"/>
</dbReference>
<keyword evidence="5" id="KW-0574">Periplasm</keyword>
<dbReference type="GO" id="GO:0009055">
    <property type="term" value="F:electron transfer activity"/>
    <property type="evidence" value="ECO:0007669"/>
    <property type="project" value="InterPro"/>
</dbReference>
<reference evidence="12 13" key="1">
    <citation type="submission" date="2017-09" db="EMBL/GenBank/DDBJ databases">
        <authorList>
            <person name="Ehlers B."/>
            <person name="Leendertz F.H."/>
        </authorList>
    </citation>
    <scope>NUCLEOTIDE SEQUENCE [LARGE SCALE GENOMIC DNA]</scope>
    <source>
        <strain evidence="12 13">DSM 18289</strain>
    </source>
</reference>
<evidence type="ECO:0000256" key="3">
    <source>
        <dbReference type="ARBA" id="ARBA00022448"/>
    </source>
</evidence>